<name>A0A3P3XHR9_9SPIR</name>
<evidence type="ECO:0000313" key="2">
    <source>
        <dbReference type="EMBL" id="SLM10960.1"/>
    </source>
</evidence>
<dbReference type="PANTHER" id="PTHR34387">
    <property type="entry name" value="SLR1258 PROTEIN"/>
    <property type="match status" value="1"/>
</dbReference>
<dbReference type="InterPro" id="IPR007497">
    <property type="entry name" value="SIMPL/DUF541"/>
</dbReference>
<reference evidence="2" key="1">
    <citation type="submission" date="2017-02" db="EMBL/GenBank/DDBJ databases">
        <authorList>
            <person name="Regsiter A."/>
            <person name="William W."/>
        </authorList>
    </citation>
    <scope>NUCLEOTIDE SEQUENCE</scope>
    <source>
        <strain evidence="2">Bib</strain>
    </source>
</reference>
<dbReference type="Gene3D" id="3.30.70.2970">
    <property type="entry name" value="Protein of unknown function (DUF541), domain 2"/>
    <property type="match status" value="1"/>
</dbReference>
<dbReference type="EMBL" id="FWDM01000007">
    <property type="protein sequence ID" value="SLM10960.1"/>
    <property type="molecule type" value="Genomic_DNA"/>
</dbReference>
<gene>
    <name evidence="2" type="ORF">SPIROBIBN47_150184</name>
</gene>
<organism evidence="2">
    <name type="scientific">uncultured spirochete</name>
    <dbReference type="NCBI Taxonomy" id="156406"/>
    <lineage>
        <taxon>Bacteria</taxon>
        <taxon>Pseudomonadati</taxon>
        <taxon>Spirochaetota</taxon>
        <taxon>Spirochaetia</taxon>
        <taxon>Spirochaetales</taxon>
        <taxon>environmental samples</taxon>
    </lineage>
</organism>
<keyword evidence="1" id="KW-0732">Signal</keyword>
<protein>
    <recommendedName>
        <fullName evidence="3">26 kDa periplasmic immunogenic protein</fullName>
    </recommendedName>
</protein>
<dbReference type="GO" id="GO:0006974">
    <property type="term" value="P:DNA damage response"/>
    <property type="evidence" value="ECO:0007669"/>
    <property type="project" value="TreeGrafter"/>
</dbReference>
<evidence type="ECO:0000256" key="1">
    <source>
        <dbReference type="SAM" id="SignalP"/>
    </source>
</evidence>
<feature type="chain" id="PRO_5017925228" description="26 kDa periplasmic immunogenic protein" evidence="1">
    <location>
        <begin position="31"/>
        <end position="263"/>
    </location>
</feature>
<dbReference type="InterPro" id="IPR052022">
    <property type="entry name" value="26kDa_periplasmic_antigen"/>
</dbReference>
<accession>A0A3P3XHR9</accession>
<dbReference type="Gene3D" id="3.30.110.170">
    <property type="entry name" value="Protein of unknown function (DUF541), domain 1"/>
    <property type="match status" value="1"/>
</dbReference>
<dbReference type="AlphaFoldDB" id="A0A3P3XHR9"/>
<dbReference type="Pfam" id="PF04402">
    <property type="entry name" value="SIMPL"/>
    <property type="match status" value="1"/>
</dbReference>
<dbReference type="PANTHER" id="PTHR34387:SF2">
    <property type="entry name" value="SLR1258 PROTEIN"/>
    <property type="match status" value="1"/>
</dbReference>
<feature type="signal peptide" evidence="1">
    <location>
        <begin position="1"/>
        <end position="30"/>
    </location>
</feature>
<proteinExistence type="predicted"/>
<sequence length="263" mass="27759">MKTFKKRGQTPIFYFMIAALMLTGVQGAWAQMPGSPAPQLPSSPSAVEKRSIRVQGQASMSVEPDIAMLTLGVETQSDTAAKAQGQLADRASKVLAALTGAGIDRAKIKTSYYRVSPVYSTKQDKQNVIIGYKAETTIQVEISDIPAMAGLVDLTMNAGANAVRSLNFDRKNMEAFKAQLIEAACKDAQLKAQAALRGLAGNGAGLRLGAPISVDVQDSFSARNAGEAMMFKAAASPDFVSAGELEISVAVAVEFEILVNSSH</sequence>
<evidence type="ECO:0008006" key="3">
    <source>
        <dbReference type="Google" id="ProtNLM"/>
    </source>
</evidence>